<evidence type="ECO:0000313" key="2">
    <source>
        <dbReference type="EMBL" id="OQS00612.1"/>
    </source>
</evidence>
<dbReference type="Proteomes" id="UP000243579">
    <property type="component" value="Unassembled WGS sequence"/>
</dbReference>
<keyword evidence="1" id="KW-0812">Transmembrane</keyword>
<feature type="transmembrane region" description="Helical" evidence="1">
    <location>
        <begin position="130"/>
        <end position="149"/>
    </location>
</feature>
<reference evidence="2 3" key="1">
    <citation type="journal article" date="2014" name="Genome Biol. Evol.">
        <title>The secreted proteins of Achlya hypogyna and Thraustotheca clavata identify the ancestral oomycete secretome and reveal gene acquisitions by horizontal gene transfer.</title>
        <authorList>
            <person name="Misner I."/>
            <person name="Blouin N."/>
            <person name="Leonard G."/>
            <person name="Richards T.A."/>
            <person name="Lane C.E."/>
        </authorList>
    </citation>
    <scope>NUCLEOTIDE SEQUENCE [LARGE SCALE GENOMIC DNA]</scope>
    <source>
        <strain evidence="2 3">ATCC 48635</strain>
    </source>
</reference>
<proteinExistence type="predicted"/>
<comment type="caution">
    <text evidence="2">The sequence shown here is derived from an EMBL/GenBank/DDBJ whole genome shotgun (WGS) entry which is preliminary data.</text>
</comment>
<dbReference type="EMBL" id="JNBR01000028">
    <property type="protein sequence ID" value="OQS00612.1"/>
    <property type="molecule type" value="Genomic_DNA"/>
</dbReference>
<evidence type="ECO:0000313" key="3">
    <source>
        <dbReference type="Proteomes" id="UP000243579"/>
    </source>
</evidence>
<keyword evidence="1" id="KW-0472">Membrane</keyword>
<gene>
    <name evidence="2" type="ORF">ACHHYP_03250</name>
</gene>
<accession>A0A1V9ZRE6</accession>
<evidence type="ECO:0000256" key="1">
    <source>
        <dbReference type="SAM" id="Phobius"/>
    </source>
</evidence>
<keyword evidence="3" id="KW-1185">Reference proteome</keyword>
<sequence length="241" mass="26421">MMHQAAKAVRQRWPVAATVTATATALALAGLQAYTGKEAGKTASPVGAPSVALAAEPREMAASNPNAPVSPQREAQARRRSLVRLGYFRFLLIPVAMGIVVGAVAAANYFDALNVARYPSRADMLSRCSLWVLFTLEVLALSPLMTRSLRLHSFRANLVRKIRQSRKLRHYFSMHKIVLALTVVAPMIVLSYEFYTESIDVRTLQLYGLLASTTVLVAGILEYIYTLIQLNTGDARLDSIT</sequence>
<feature type="transmembrane region" description="Helical" evidence="1">
    <location>
        <begin position="170"/>
        <end position="192"/>
    </location>
</feature>
<feature type="transmembrane region" description="Helical" evidence="1">
    <location>
        <begin position="204"/>
        <end position="228"/>
    </location>
</feature>
<protein>
    <submittedName>
        <fullName evidence="2">Uncharacterized protein</fullName>
    </submittedName>
</protein>
<dbReference type="AlphaFoldDB" id="A0A1V9ZRE6"/>
<name>A0A1V9ZRE6_ACHHY</name>
<feature type="transmembrane region" description="Helical" evidence="1">
    <location>
        <begin position="87"/>
        <end position="110"/>
    </location>
</feature>
<organism evidence="2 3">
    <name type="scientific">Achlya hypogyna</name>
    <name type="common">Oomycete</name>
    <name type="synonym">Protoachlya hypogyna</name>
    <dbReference type="NCBI Taxonomy" id="1202772"/>
    <lineage>
        <taxon>Eukaryota</taxon>
        <taxon>Sar</taxon>
        <taxon>Stramenopiles</taxon>
        <taxon>Oomycota</taxon>
        <taxon>Saprolegniomycetes</taxon>
        <taxon>Saprolegniales</taxon>
        <taxon>Achlyaceae</taxon>
        <taxon>Achlya</taxon>
    </lineage>
</organism>
<dbReference type="OrthoDB" id="10379066at2759"/>
<keyword evidence="1" id="KW-1133">Transmembrane helix</keyword>